<dbReference type="Proteomes" id="UP001152759">
    <property type="component" value="Chromosome 3"/>
</dbReference>
<dbReference type="EMBL" id="OU963864">
    <property type="protein sequence ID" value="CAH0769010.1"/>
    <property type="molecule type" value="Genomic_DNA"/>
</dbReference>
<feature type="region of interest" description="Disordered" evidence="4">
    <location>
        <begin position="107"/>
        <end position="136"/>
    </location>
</feature>
<keyword evidence="2" id="KW-0677">Repeat</keyword>
<keyword evidence="3" id="KW-0106">Calcium</keyword>
<evidence type="ECO:0008006" key="7">
    <source>
        <dbReference type="Google" id="ProtNLM"/>
    </source>
</evidence>
<keyword evidence="1" id="KW-0732">Signal</keyword>
<evidence type="ECO:0000256" key="3">
    <source>
        <dbReference type="ARBA" id="ARBA00022837"/>
    </source>
</evidence>
<dbReference type="PROSITE" id="PS00018">
    <property type="entry name" value="EF_HAND_1"/>
    <property type="match status" value="1"/>
</dbReference>
<sequence>MIKEDVKLFLIATIINFFSESAEFRGPHHPHRHYIPQKDGVKLTQDKNLLHDAEHIQEDLGDWVTKGSARKLTPEELEFHYFIVHDFDNNTKLDGLEILKAISHTLDHGEEESDRGGRHHADDSHTATEEPLTDEEKRLTEHYQGVLVELIDQVLLEDDTDKDGFLSYPEFVIGRQREKKNKPQQQH</sequence>
<dbReference type="KEGG" id="btab:109032939"/>
<reference evidence="5" key="1">
    <citation type="submission" date="2021-12" db="EMBL/GenBank/DDBJ databases">
        <authorList>
            <person name="King R."/>
        </authorList>
    </citation>
    <scope>NUCLEOTIDE SEQUENCE</scope>
</reference>
<dbReference type="InterPro" id="IPR052110">
    <property type="entry name" value="MCFD2-like"/>
</dbReference>
<evidence type="ECO:0000313" key="6">
    <source>
        <dbReference type="Proteomes" id="UP001152759"/>
    </source>
</evidence>
<organism evidence="5 6">
    <name type="scientific">Bemisia tabaci</name>
    <name type="common">Sweetpotato whitefly</name>
    <name type="synonym">Aleurodes tabaci</name>
    <dbReference type="NCBI Taxonomy" id="7038"/>
    <lineage>
        <taxon>Eukaryota</taxon>
        <taxon>Metazoa</taxon>
        <taxon>Ecdysozoa</taxon>
        <taxon>Arthropoda</taxon>
        <taxon>Hexapoda</taxon>
        <taxon>Insecta</taxon>
        <taxon>Pterygota</taxon>
        <taxon>Neoptera</taxon>
        <taxon>Paraneoptera</taxon>
        <taxon>Hemiptera</taxon>
        <taxon>Sternorrhyncha</taxon>
        <taxon>Aleyrodoidea</taxon>
        <taxon>Aleyrodidae</taxon>
        <taxon>Aleyrodinae</taxon>
        <taxon>Bemisia</taxon>
    </lineage>
</organism>
<evidence type="ECO:0000313" key="5">
    <source>
        <dbReference type="EMBL" id="CAH0769010.1"/>
    </source>
</evidence>
<evidence type="ECO:0000256" key="4">
    <source>
        <dbReference type="SAM" id="MobiDB-lite"/>
    </source>
</evidence>
<proteinExistence type="predicted"/>
<evidence type="ECO:0000256" key="2">
    <source>
        <dbReference type="ARBA" id="ARBA00022737"/>
    </source>
</evidence>
<name>A0A9P0G1W0_BEMTA</name>
<dbReference type="Gene3D" id="1.10.238.10">
    <property type="entry name" value="EF-hand"/>
    <property type="match status" value="1"/>
</dbReference>
<keyword evidence="6" id="KW-1185">Reference proteome</keyword>
<dbReference type="AlphaFoldDB" id="A0A9P0G1W0"/>
<dbReference type="InterPro" id="IPR018247">
    <property type="entry name" value="EF_Hand_1_Ca_BS"/>
</dbReference>
<dbReference type="InterPro" id="IPR011992">
    <property type="entry name" value="EF-hand-dom_pair"/>
</dbReference>
<protein>
    <recommendedName>
        <fullName evidence="7">Multiple coagulation factor deficiency protein 2</fullName>
    </recommendedName>
</protein>
<gene>
    <name evidence="5" type="ORF">BEMITA_LOCUS6071</name>
</gene>
<evidence type="ECO:0000256" key="1">
    <source>
        <dbReference type="ARBA" id="ARBA00022729"/>
    </source>
</evidence>
<feature type="compositionally biased region" description="Basic and acidic residues" evidence="4">
    <location>
        <begin position="114"/>
        <end position="136"/>
    </location>
</feature>
<dbReference type="SUPFAM" id="SSF47473">
    <property type="entry name" value="EF-hand"/>
    <property type="match status" value="1"/>
</dbReference>
<accession>A0A9P0G1W0</accession>
<dbReference type="PANTHER" id="PTHR23104:SF1">
    <property type="entry name" value="EF-HAND DOMAIN-CONTAINING PROTEIN"/>
    <property type="match status" value="1"/>
</dbReference>
<dbReference type="PANTHER" id="PTHR23104">
    <property type="entry name" value="MULTIPLE COAGULATION FACTOR DEFICIENCY PROTEIN 2 NEURAL STEM CELL DERIVED NEURONAL SURVIVAL PROTEIN"/>
    <property type="match status" value="1"/>
</dbReference>